<keyword evidence="2" id="KW-1185">Reference proteome</keyword>
<dbReference type="InterPro" id="IPR010985">
    <property type="entry name" value="Ribbon_hlx_hlx"/>
</dbReference>
<dbReference type="SUPFAM" id="SSF47598">
    <property type="entry name" value="Ribbon-helix-helix"/>
    <property type="match status" value="1"/>
</dbReference>
<protein>
    <submittedName>
        <fullName evidence="1">Uncharacterized protein</fullName>
    </submittedName>
</protein>
<sequence>MASITLDISDEQLQKLQAIAQESGISLEHLLRTRIEDWLSHPTSDFV</sequence>
<gene>
    <name evidence="1" type="ORF">GXM_06608</name>
</gene>
<evidence type="ECO:0000313" key="1">
    <source>
        <dbReference type="EMBL" id="QFS49114.1"/>
    </source>
</evidence>
<organism evidence="1 2">
    <name type="scientific">Nostoc sphaeroides CCNUC1</name>
    <dbReference type="NCBI Taxonomy" id="2653204"/>
    <lineage>
        <taxon>Bacteria</taxon>
        <taxon>Bacillati</taxon>
        <taxon>Cyanobacteriota</taxon>
        <taxon>Cyanophyceae</taxon>
        <taxon>Nostocales</taxon>
        <taxon>Nostocaceae</taxon>
        <taxon>Nostoc</taxon>
    </lineage>
</organism>
<dbReference type="KEGG" id="nsh:GXM_06608"/>
<dbReference type="AlphaFoldDB" id="A0A5P8W8Y8"/>
<reference evidence="1 2" key="1">
    <citation type="submission" date="2019-10" db="EMBL/GenBank/DDBJ databases">
        <title>Genomic and transcriptomic insights into the perfect genentic adaptation of a filamentous nitrogen-fixing cyanobacterium to rice fields.</title>
        <authorList>
            <person name="Chen Z."/>
        </authorList>
    </citation>
    <scope>NUCLEOTIDE SEQUENCE [LARGE SCALE GENOMIC DNA]</scope>
    <source>
        <strain evidence="1">CCNUC1</strain>
    </source>
</reference>
<proteinExistence type="predicted"/>
<name>A0A5P8W8Y8_9NOSO</name>
<accession>A0A5P8W8Y8</accession>
<dbReference type="EMBL" id="CP045226">
    <property type="protein sequence ID" value="QFS49114.1"/>
    <property type="molecule type" value="Genomic_DNA"/>
</dbReference>
<dbReference type="InterPro" id="IPR013321">
    <property type="entry name" value="Arc_rbn_hlx_hlx"/>
</dbReference>
<dbReference type="GO" id="GO:0006355">
    <property type="term" value="P:regulation of DNA-templated transcription"/>
    <property type="evidence" value="ECO:0007669"/>
    <property type="project" value="InterPro"/>
</dbReference>
<dbReference type="Proteomes" id="UP000326678">
    <property type="component" value="Chromosome Gxm1"/>
</dbReference>
<dbReference type="Gene3D" id="1.10.1220.10">
    <property type="entry name" value="Met repressor-like"/>
    <property type="match status" value="1"/>
</dbReference>
<evidence type="ECO:0000313" key="2">
    <source>
        <dbReference type="Proteomes" id="UP000326678"/>
    </source>
</evidence>
<dbReference type="RefSeq" id="WP_118166304.1">
    <property type="nucleotide sequence ID" value="NZ_CP045226.1"/>
</dbReference>